<gene>
    <name evidence="9" type="primary">argB</name>
    <name evidence="11" type="ORF">LBBP_04160</name>
</gene>
<dbReference type="GO" id="GO:0042450">
    <property type="term" value="P:L-arginine biosynthetic process via ornithine"/>
    <property type="evidence" value="ECO:0007669"/>
    <property type="project" value="UniProtKB-UniRule"/>
</dbReference>
<keyword evidence="7 9" id="KW-0067">ATP-binding</keyword>
<dbReference type="InterPro" id="IPR037528">
    <property type="entry name" value="ArgB"/>
</dbReference>
<accession>A0A0S2IXC4</accession>
<keyword evidence="3 9" id="KW-0028">Amino-acid biosynthesis</keyword>
<dbReference type="EMBL" id="CP012030">
    <property type="protein sequence ID" value="ALO28289.1"/>
    <property type="molecule type" value="Genomic_DNA"/>
</dbReference>
<dbReference type="SUPFAM" id="SSF53633">
    <property type="entry name" value="Carbamate kinase-like"/>
    <property type="match status" value="1"/>
</dbReference>
<keyword evidence="9" id="KW-0963">Cytoplasm</keyword>
<dbReference type="Gene3D" id="3.40.1160.10">
    <property type="entry name" value="Acetylglutamate kinase-like"/>
    <property type="match status" value="1"/>
</dbReference>
<feature type="binding site" evidence="9">
    <location>
        <position position="98"/>
    </location>
    <ligand>
        <name>substrate</name>
    </ligand>
</feature>
<comment type="function">
    <text evidence="9">Catalyzes the ATP-dependent phosphorylation of N-acetyl-L-glutamate.</text>
</comment>
<dbReference type="InterPro" id="IPR004662">
    <property type="entry name" value="AcgluKinase_fam"/>
</dbReference>
<dbReference type="CDD" id="cd04250">
    <property type="entry name" value="AAK_NAGK-C"/>
    <property type="match status" value="1"/>
</dbReference>
<comment type="subcellular location">
    <subcellularLocation>
        <location evidence="9">Cytoplasm</location>
    </subcellularLocation>
</comment>
<dbReference type="InterPro" id="IPR001048">
    <property type="entry name" value="Asp/Glu/Uridylate_kinase"/>
</dbReference>
<evidence type="ECO:0000256" key="7">
    <source>
        <dbReference type="ARBA" id="ARBA00022840"/>
    </source>
</evidence>
<dbReference type="InterPro" id="IPR036393">
    <property type="entry name" value="AceGlu_kinase-like_sf"/>
</dbReference>
<dbReference type="GO" id="GO:0005524">
    <property type="term" value="F:ATP binding"/>
    <property type="evidence" value="ECO:0007669"/>
    <property type="project" value="UniProtKB-UniRule"/>
</dbReference>
<feature type="domain" description="Aspartate/glutamate/uridylate kinase" evidence="10">
    <location>
        <begin position="36"/>
        <end position="280"/>
    </location>
</feature>
<reference evidence="11 12" key="1">
    <citation type="journal article" date="2015" name="PLoS Negl. Trop. Dis.">
        <title>Distribution of Plasmids in Distinct Leptospira Pathogenic Species.</title>
        <authorList>
            <person name="Wang Y."/>
            <person name="Zhuang X."/>
            <person name="Zhong Y."/>
            <person name="Zhang C."/>
            <person name="Zhang Y."/>
            <person name="Zeng L."/>
            <person name="Zhu Y."/>
            <person name="He P."/>
            <person name="Dong K."/>
            <person name="Pal U."/>
            <person name="Guo X."/>
            <person name="Qin J."/>
        </authorList>
    </citation>
    <scope>NUCLEOTIDE SEQUENCE [LARGE SCALE GENOMIC DNA]</scope>
    <source>
        <strain evidence="11 12">56604</strain>
    </source>
</reference>
<evidence type="ECO:0000256" key="2">
    <source>
        <dbReference type="ARBA" id="ARBA00022571"/>
    </source>
</evidence>
<organism evidence="11">
    <name type="scientific">Leptospira borgpetersenii serovar Ballum</name>
    <dbReference type="NCBI Taxonomy" id="280505"/>
    <lineage>
        <taxon>Bacteria</taxon>
        <taxon>Pseudomonadati</taxon>
        <taxon>Spirochaetota</taxon>
        <taxon>Spirochaetia</taxon>
        <taxon>Leptospirales</taxon>
        <taxon>Leptospiraceae</taxon>
        <taxon>Leptospira</taxon>
    </lineage>
</organism>
<feature type="binding site" evidence="9">
    <location>
        <begin position="76"/>
        <end position="77"/>
    </location>
    <ligand>
        <name>substrate</name>
    </ligand>
</feature>
<dbReference type="PANTHER" id="PTHR23342">
    <property type="entry name" value="N-ACETYLGLUTAMATE SYNTHASE"/>
    <property type="match status" value="1"/>
</dbReference>
<evidence type="ECO:0000256" key="6">
    <source>
        <dbReference type="ARBA" id="ARBA00022777"/>
    </source>
</evidence>
<dbReference type="PIRSF" id="PIRSF000728">
    <property type="entry name" value="NAGK"/>
    <property type="match status" value="1"/>
</dbReference>
<dbReference type="FunFam" id="3.40.1160.10:FF:000004">
    <property type="entry name" value="Acetylglutamate kinase"/>
    <property type="match status" value="1"/>
</dbReference>
<dbReference type="HAMAP" id="MF_00082">
    <property type="entry name" value="ArgB"/>
    <property type="match status" value="1"/>
</dbReference>
<keyword evidence="6 9" id="KW-0418">Kinase</keyword>
<keyword evidence="4 9" id="KW-0808">Transferase</keyword>
<dbReference type="Pfam" id="PF00696">
    <property type="entry name" value="AA_kinase"/>
    <property type="match status" value="1"/>
</dbReference>
<dbReference type="Proteomes" id="UP000058857">
    <property type="component" value="Chromosome 2"/>
</dbReference>
<dbReference type="PATRIC" id="fig|280505.15.peg.4048"/>
<evidence type="ECO:0000256" key="3">
    <source>
        <dbReference type="ARBA" id="ARBA00022605"/>
    </source>
</evidence>
<evidence type="ECO:0000256" key="8">
    <source>
        <dbReference type="ARBA" id="ARBA00048141"/>
    </source>
</evidence>
<dbReference type="AlphaFoldDB" id="A0A0S2IXC4"/>
<evidence type="ECO:0000256" key="4">
    <source>
        <dbReference type="ARBA" id="ARBA00022679"/>
    </source>
</evidence>
<dbReference type="NCBIfam" id="TIGR00761">
    <property type="entry name" value="argB"/>
    <property type="match status" value="1"/>
</dbReference>
<proteinExistence type="inferred from homology"/>
<comment type="pathway">
    <text evidence="1 9">Amino-acid biosynthesis; L-arginine biosynthesis; N(2)-acetyl-L-ornithine from L-glutamate: step 2/4.</text>
</comment>
<evidence type="ECO:0000256" key="9">
    <source>
        <dbReference type="HAMAP-Rule" id="MF_00082"/>
    </source>
</evidence>
<keyword evidence="5 9" id="KW-0547">Nucleotide-binding</keyword>
<dbReference type="UniPathway" id="UPA00068">
    <property type="reaction ID" value="UER00107"/>
</dbReference>
<protein>
    <recommendedName>
        <fullName evidence="9">Acetylglutamate kinase</fullName>
        <ecNumber evidence="9">2.7.2.8</ecNumber>
    </recommendedName>
    <alternativeName>
        <fullName evidence="9">N-acetyl-L-glutamate 5-phosphotransferase</fullName>
    </alternativeName>
    <alternativeName>
        <fullName evidence="9">NAG kinase</fullName>
        <shortName evidence="9">NAGK</shortName>
    </alternativeName>
</protein>
<evidence type="ECO:0000256" key="5">
    <source>
        <dbReference type="ARBA" id="ARBA00022741"/>
    </source>
</evidence>
<dbReference type="InterPro" id="IPR041727">
    <property type="entry name" value="NAGK-C"/>
</dbReference>
<dbReference type="PANTHER" id="PTHR23342:SF0">
    <property type="entry name" value="N-ACETYLGLUTAMATE SYNTHASE, MITOCHONDRIAL"/>
    <property type="match status" value="1"/>
</dbReference>
<comment type="similarity">
    <text evidence="9">Belongs to the acetylglutamate kinase family. ArgB subfamily.</text>
</comment>
<evidence type="ECO:0000259" key="10">
    <source>
        <dbReference type="Pfam" id="PF00696"/>
    </source>
</evidence>
<evidence type="ECO:0000313" key="11">
    <source>
        <dbReference type="EMBL" id="ALO28289.1"/>
    </source>
</evidence>
<feature type="site" description="Transition state stabilizer" evidence="9">
    <location>
        <position position="41"/>
    </location>
</feature>
<comment type="catalytic activity">
    <reaction evidence="8 9">
        <text>N-acetyl-L-glutamate + ATP = N-acetyl-L-glutamyl 5-phosphate + ADP</text>
        <dbReference type="Rhea" id="RHEA:14629"/>
        <dbReference type="ChEBI" id="CHEBI:30616"/>
        <dbReference type="ChEBI" id="CHEBI:44337"/>
        <dbReference type="ChEBI" id="CHEBI:57936"/>
        <dbReference type="ChEBI" id="CHEBI:456216"/>
        <dbReference type="EC" id="2.7.2.8"/>
    </reaction>
</comment>
<evidence type="ECO:0000313" key="12">
    <source>
        <dbReference type="Proteomes" id="UP000058857"/>
    </source>
</evidence>
<evidence type="ECO:0000256" key="1">
    <source>
        <dbReference type="ARBA" id="ARBA00004828"/>
    </source>
</evidence>
<feature type="site" description="Transition state stabilizer" evidence="9">
    <location>
        <position position="261"/>
    </location>
</feature>
<keyword evidence="2 9" id="KW-0055">Arginine biosynthesis</keyword>
<feature type="binding site" evidence="9">
    <location>
        <position position="202"/>
    </location>
    <ligand>
        <name>substrate</name>
    </ligand>
</feature>
<dbReference type="EC" id="2.7.2.8" evidence="9"/>
<sequence length="303" mass="32783">MTEEDTRILLFLMEKLLERVNHILEALPYITKYSGKTVVIKYGGAAMAKADLKESFAKDIVLLKYVGIHPVIVHGGGPEINRLLDSLKIPTEFIHGHRVTDTQTMEVVEMVLTGKVNKQIVSMINSQGGKAVGISGKDGNLAKAVKAPIEIELEGKEKQLFDVGLVGRIESINPEILHNLQKEGFIPVISPVAESVEGDSLNINADTFAGEIAGALKAEKLILLTDTEGILIDGKLATGLSRGKMKEYIRKGEISGGMIPKVECCLAAIDQGVNRTHIIDGRVSHSILIEIFTNQGIGSLIES</sequence>
<dbReference type="GO" id="GO:0003991">
    <property type="term" value="F:acetylglutamate kinase activity"/>
    <property type="evidence" value="ECO:0007669"/>
    <property type="project" value="UniProtKB-UniRule"/>
</dbReference>
<dbReference type="GO" id="GO:0005737">
    <property type="term" value="C:cytoplasm"/>
    <property type="evidence" value="ECO:0007669"/>
    <property type="project" value="UniProtKB-SubCell"/>
</dbReference>
<name>A0A0S2IXC4_LEPBO</name>